<name>A0A0H5PY31_9ZZZZ</name>
<sequence>MKFKLNRTKEEIIHMVKHDFEVTKKNDYTQHQKNVKYSSLMKFMEDFFNILSSDDEEFENMDSDVKELYLALSNARNFGIYENGEETYAQMEWN</sequence>
<reference evidence="1" key="2">
    <citation type="submission" date="2015-07" db="EMBL/GenBank/DDBJ databases">
        <title>Plasmids, circular viruses and viroids from rat gut.</title>
        <authorList>
            <person name="Jorgensen T.J."/>
            <person name="Hansen M.A."/>
            <person name="Xu Z."/>
            <person name="Tabak M.A."/>
            <person name="Sorensen S.J."/>
            <person name="Hansen L.H."/>
        </authorList>
    </citation>
    <scope>NUCLEOTIDE SEQUENCE</scope>
    <source>
        <plasmid evidence="1">pRGRH0265</plasmid>
    </source>
</reference>
<protein>
    <submittedName>
        <fullName evidence="1">Uncharacterized protein</fullName>
    </submittedName>
</protein>
<evidence type="ECO:0000313" key="1">
    <source>
        <dbReference type="EMBL" id="CRY94488.1"/>
    </source>
</evidence>
<proteinExistence type="predicted"/>
<dbReference type="AlphaFoldDB" id="A0A0H5PY31"/>
<reference evidence="1" key="1">
    <citation type="submission" date="2015-06" db="EMBL/GenBank/DDBJ databases">
        <authorList>
            <person name="Joergensen T."/>
        </authorList>
    </citation>
    <scope>NUCLEOTIDE SEQUENCE</scope>
    <source>
        <plasmid evidence="1">pRGRH0265</plasmid>
    </source>
</reference>
<dbReference type="EMBL" id="LN852937">
    <property type="protein sequence ID" value="CRY94488.1"/>
    <property type="molecule type" value="Genomic_DNA"/>
</dbReference>
<keyword evidence="1" id="KW-0614">Plasmid</keyword>
<geneLocation type="plasmid" evidence="1">
    <name>pRGRH0265</name>
</geneLocation>
<accession>A0A0H5PY31</accession>
<organism evidence="1">
    <name type="scientific">uncultured prokaryote</name>
    <dbReference type="NCBI Taxonomy" id="198431"/>
    <lineage>
        <taxon>unclassified sequences</taxon>
        <taxon>environmental samples</taxon>
    </lineage>
</organism>